<keyword evidence="1" id="KW-0472">Membrane</keyword>
<feature type="transmembrane region" description="Helical" evidence="1">
    <location>
        <begin position="103"/>
        <end position="123"/>
    </location>
</feature>
<proteinExistence type="predicted"/>
<name>A0A3L0W0U7_ECOLX</name>
<sequence>MAGPVGQGMDVKERRQGPDWLTRGLQGLVILCWAGFIVLLSLYHYARPEVAYGFLVYGGIAVRDYWDPVLTPWLVYWLWGCCLLTLAVFLLERKRSRRREDSLHVNLTILLLIFIASLLFYYAG</sequence>
<reference evidence="2" key="1">
    <citation type="submission" date="2018-10" db="EMBL/GenBank/DDBJ databases">
        <authorList>
            <consortium name="NARMS: The National Antimicrobial Resistance Monitoring System"/>
        </authorList>
    </citation>
    <scope>NUCLEOTIDE SEQUENCE [LARGE SCALE GENOMIC DNA]</scope>
    <source>
        <strain evidence="2">CVM N17EC0388</strain>
    </source>
</reference>
<keyword evidence="1" id="KW-0812">Transmembrane</keyword>
<dbReference type="EMBL" id="RNRV01000014">
    <property type="protein sequence ID" value="MHO04749.1"/>
    <property type="molecule type" value="Genomic_DNA"/>
</dbReference>
<accession>A0A3L0W0U7</accession>
<feature type="transmembrane region" description="Helical" evidence="1">
    <location>
        <begin position="24"/>
        <end position="46"/>
    </location>
</feature>
<protein>
    <submittedName>
        <fullName evidence="2">Uncharacterized protein</fullName>
    </submittedName>
</protein>
<gene>
    <name evidence="2" type="ORF">D9F05_10220</name>
</gene>
<feature type="transmembrane region" description="Helical" evidence="1">
    <location>
        <begin position="73"/>
        <end position="91"/>
    </location>
</feature>
<evidence type="ECO:0000313" key="2">
    <source>
        <dbReference type="EMBL" id="MHO04749.1"/>
    </source>
</evidence>
<dbReference type="AlphaFoldDB" id="A0A3L0W0U7"/>
<keyword evidence="1" id="KW-1133">Transmembrane helix</keyword>
<comment type="caution">
    <text evidence="2">The sequence shown here is derived from an EMBL/GenBank/DDBJ whole genome shotgun (WGS) entry which is preliminary data.</text>
</comment>
<organism evidence="2">
    <name type="scientific">Escherichia coli</name>
    <dbReference type="NCBI Taxonomy" id="562"/>
    <lineage>
        <taxon>Bacteria</taxon>
        <taxon>Pseudomonadati</taxon>
        <taxon>Pseudomonadota</taxon>
        <taxon>Gammaproteobacteria</taxon>
        <taxon>Enterobacterales</taxon>
        <taxon>Enterobacteriaceae</taxon>
        <taxon>Escherichia</taxon>
    </lineage>
</organism>
<evidence type="ECO:0000256" key="1">
    <source>
        <dbReference type="SAM" id="Phobius"/>
    </source>
</evidence>